<evidence type="ECO:0000256" key="1">
    <source>
        <dbReference type="SAM" id="MobiDB-lite"/>
    </source>
</evidence>
<evidence type="ECO:0000313" key="2">
    <source>
        <dbReference type="EMBL" id="MFC7136607.1"/>
    </source>
</evidence>
<evidence type="ECO:0000313" key="3">
    <source>
        <dbReference type="Proteomes" id="UP001596368"/>
    </source>
</evidence>
<sequence>MTDGAPDATDDATVADADHEAPDGAADPNAVWERGEEHRGEEHRGEEHRGDEDTETAGR</sequence>
<dbReference type="Proteomes" id="UP001596368">
    <property type="component" value="Unassembled WGS sequence"/>
</dbReference>
<accession>A0ABD5XTX1</accession>
<name>A0ABD5XTX1_9EURY</name>
<dbReference type="EMBL" id="JBHSZG010000001">
    <property type="protein sequence ID" value="MFC7136607.1"/>
    <property type="molecule type" value="Genomic_DNA"/>
</dbReference>
<proteinExistence type="predicted"/>
<keyword evidence="3" id="KW-1185">Reference proteome</keyword>
<organism evidence="2 3">
    <name type="scientific">Halobaculum litoreum</name>
    <dbReference type="NCBI Taxonomy" id="3031998"/>
    <lineage>
        <taxon>Archaea</taxon>
        <taxon>Methanobacteriati</taxon>
        <taxon>Methanobacteriota</taxon>
        <taxon>Stenosarchaea group</taxon>
        <taxon>Halobacteria</taxon>
        <taxon>Halobacteriales</taxon>
        <taxon>Haloferacaceae</taxon>
        <taxon>Halobaculum</taxon>
    </lineage>
</organism>
<feature type="compositionally biased region" description="Low complexity" evidence="1">
    <location>
        <begin position="1"/>
        <end position="15"/>
    </location>
</feature>
<reference evidence="2 3" key="1">
    <citation type="journal article" date="2019" name="Int. J. Syst. Evol. Microbiol.">
        <title>The Global Catalogue of Microorganisms (GCM) 10K type strain sequencing project: providing services to taxonomists for standard genome sequencing and annotation.</title>
        <authorList>
            <consortium name="The Broad Institute Genomics Platform"/>
            <consortium name="The Broad Institute Genome Sequencing Center for Infectious Disease"/>
            <person name="Wu L."/>
            <person name="Ma J."/>
        </authorList>
    </citation>
    <scope>NUCLEOTIDE SEQUENCE [LARGE SCALE GENOMIC DNA]</scope>
    <source>
        <strain evidence="2 3">DT92</strain>
    </source>
</reference>
<feature type="compositionally biased region" description="Basic and acidic residues" evidence="1">
    <location>
        <begin position="33"/>
        <end position="59"/>
    </location>
</feature>
<comment type="caution">
    <text evidence="2">The sequence shown here is derived from an EMBL/GenBank/DDBJ whole genome shotgun (WGS) entry which is preliminary data.</text>
</comment>
<dbReference type="AlphaFoldDB" id="A0ABD5XTX1"/>
<protein>
    <submittedName>
        <fullName evidence="2">Uncharacterized protein</fullName>
    </submittedName>
</protein>
<gene>
    <name evidence="2" type="ORF">ACFQRB_09030</name>
</gene>
<feature type="region of interest" description="Disordered" evidence="1">
    <location>
        <begin position="1"/>
        <end position="59"/>
    </location>
</feature>